<organism evidence="4 5">
    <name type="scientific">Geobacter benzoatilyticus</name>
    <dbReference type="NCBI Taxonomy" id="2815309"/>
    <lineage>
        <taxon>Bacteria</taxon>
        <taxon>Pseudomonadati</taxon>
        <taxon>Thermodesulfobacteriota</taxon>
        <taxon>Desulfuromonadia</taxon>
        <taxon>Geobacterales</taxon>
        <taxon>Geobacteraceae</taxon>
        <taxon>Geobacter</taxon>
    </lineage>
</organism>
<keyword evidence="4" id="KW-0378">Hydrolase</keyword>
<dbReference type="SUPFAM" id="SSF88713">
    <property type="entry name" value="Glycoside hydrolase/deacetylase"/>
    <property type="match status" value="1"/>
</dbReference>
<dbReference type="Proteomes" id="UP000663651">
    <property type="component" value="Chromosome"/>
</dbReference>
<dbReference type="EMBL" id="CP071382">
    <property type="protein sequence ID" value="QSV47172.1"/>
    <property type="molecule type" value="Genomic_DNA"/>
</dbReference>
<name>A0ABX7Q6T7_9BACT</name>
<feature type="domain" description="Glycoside hydrolase family 57 N-terminal" evidence="3">
    <location>
        <begin position="28"/>
        <end position="162"/>
    </location>
</feature>
<protein>
    <submittedName>
        <fullName evidence="4">Glycoside hydrolase family 57</fullName>
    </submittedName>
</protein>
<dbReference type="InterPro" id="IPR052046">
    <property type="entry name" value="GH57_Enzymes"/>
</dbReference>
<evidence type="ECO:0000313" key="4">
    <source>
        <dbReference type="EMBL" id="QSV47172.1"/>
    </source>
</evidence>
<dbReference type="InterPro" id="IPR011330">
    <property type="entry name" value="Glyco_hydro/deAcase_b/a-brl"/>
</dbReference>
<proteinExistence type="inferred from homology"/>
<evidence type="ECO:0000256" key="2">
    <source>
        <dbReference type="ARBA" id="ARBA00023277"/>
    </source>
</evidence>
<dbReference type="InterPro" id="IPR004300">
    <property type="entry name" value="Glyco_hydro_57_N"/>
</dbReference>
<keyword evidence="5" id="KW-1185">Reference proteome</keyword>
<dbReference type="Pfam" id="PF03065">
    <property type="entry name" value="Glyco_hydro_57"/>
    <property type="match status" value="1"/>
</dbReference>
<dbReference type="PANTHER" id="PTHR36306">
    <property type="entry name" value="ALPHA-AMYLASE-RELATED-RELATED"/>
    <property type="match status" value="1"/>
</dbReference>
<dbReference type="RefSeq" id="WP_207165169.1">
    <property type="nucleotide sequence ID" value="NZ_CP071382.1"/>
</dbReference>
<dbReference type="PANTHER" id="PTHR36306:SF1">
    <property type="entry name" value="ALPHA-AMYLASE-RELATED"/>
    <property type="match status" value="1"/>
</dbReference>
<comment type="similarity">
    <text evidence="1">Belongs to the glycosyl hydrolase 57 family.</text>
</comment>
<dbReference type="GO" id="GO:0016787">
    <property type="term" value="F:hydrolase activity"/>
    <property type="evidence" value="ECO:0007669"/>
    <property type="project" value="UniProtKB-KW"/>
</dbReference>
<sequence>MSLSLYTIFHLNLAFSSIEEELRPEVVRRCYWPLLRLARDLKLPFGIEITGYTLETVAAIDPAWVEELRGLCQGQCELVGSGYSQLIGPLVPAEVNRQNLRIGNQTYERLLGLRPRIVLVNEQAYSSGLIGHYREAGFEALVMEWDNPAYHHPQWDPAWRYLPQIAMGQHGEELQVIWNNSIFFQKFQRYVHGELELDDYLALIGRHDNGTTRAIPLYGNDIEIFDFRPGRFTTEAVMEHDEWGRIRELFKRLMEDGRFTFIPPSGLLSLLHEPGAGNRLSLESPEAPIPVKKQEKYNITRWAVTGRDDIGINTACQRIHDALLAKGNASEQEWRELCYLWSSDFRTHITPRRWKRYRSRLNSFGRHCGTTHITRLFEGGVEVLPPEVSALREGQYLTIETLGVRLKLNLRRGLAFDSLVFPRVHERSLCGTLYHGYFDDITAGADFYTGHVVFETHGRPKITDLVPAEPLVRWHPDQDTLTVTATFKTPLGPLTKQIGIAPARETVSIDYEFDWPLVPVGSLRLGNITINPEAFDAENLFFRTHNGGNEPETFTVTGKKFSHGEATSFLVSAKQGLGITEGLMEIGDSHSILKIKVHRSLSSLLGLVTFKPVGSSYFFRYGLSASEMDETSKPKRRKEPLFSRITFSASTTPDSSFRIEAP</sequence>
<accession>A0ABX7Q6T7</accession>
<evidence type="ECO:0000259" key="3">
    <source>
        <dbReference type="Pfam" id="PF03065"/>
    </source>
</evidence>
<reference evidence="4 5" key="1">
    <citation type="submission" date="2021-03" db="EMBL/GenBank/DDBJ databases">
        <title>Geobacter metallireducens gen. nov. sp. nov., a microorganism capable of coupling the complete oxidation of organic compounds to the reduction of iron and other metals.</title>
        <authorList>
            <person name="Li Y."/>
        </authorList>
    </citation>
    <scope>NUCLEOTIDE SEQUENCE [LARGE SCALE GENOMIC DNA]</scope>
    <source>
        <strain evidence="4 5">Jerry-YX</strain>
    </source>
</reference>
<evidence type="ECO:0000256" key="1">
    <source>
        <dbReference type="ARBA" id="ARBA00006821"/>
    </source>
</evidence>
<evidence type="ECO:0000313" key="5">
    <source>
        <dbReference type="Proteomes" id="UP000663651"/>
    </source>
</evidence>
<keyword evidence="2" id="KW-0119">Carbohydrate metabolism</keyword>
<gene>
    <name evidence="4" type="ORF">JZM60_07905</name>
</gene>
<dbReference type="Gene3D" id="3.20.110.20">
    <property type="match status" value="1"/>
</dbReference>
<dbReference type="CDD" id="cd10794">
    <property type="entry name" value="GH57N_PfGalA_like"/>
    <property type="match status" value="1"/>
</dbReference>